<evidence type="ECO:0000256" key="3">
    <source>
        <dbReference type="ARBA" id="ARBA00022989"/>
    </source>
</evidence>
<evidence type="ECO:0000313" key="5">
    <source>
        <dbReference type="EMBL" id="ADC35808.1"/>
    </source>
</evidence>
<reference evidence="5" key="2">
    <citation type="journal article" date="2010" name="Appl. Environ. Microbiol.">
        <title>Comparative analysis of acidobacterial genomic fragments from terrestrial and aquatic metagenomic libraries, with emphasis on acidobacteria subdivision 6.</title>
        <authorList>
            <person name="Kielak A.M."/>
            <person name="van Veen J.A."/>
            <person name="Kowalchuk G.A."/>
        </authorList>
    </citation>
    <scope>NUCLEOTIDE SEQUENCE</scope>
</reference>
<dbReference type="PANTHER" id="PTHR30168">
    <property type="entry name" value="PUTATIVE MEMBRANE PROTEIN YPFJ"/>
    <property type="match status" value="1"/>
</dbReference>
<accession>E3T664</accession>
<evidence type="ECO:0000256" key="4">
    <source>
        <dbReference type="ARBA" id="ARBA00023136"/>
    </source>
</evidence>
<reference evidence="5" key="1">
    <citation type="submission" date="2009-12" db="EMBL/GenBank/DDBJ databases">
        <authorList>
            <person name="Kielak A."/>
            <person name="van Veen J.A."/>
            <person name="Kowalchuk G.A."/>
        </authorList>
    </citation>
    <scope>NUCLEOTIDE SEQUENCE</scope>
</reference>
<sequence>MGMRAGGLGIGGLLIMLVLSWATGVDFLSLLGGGGGGAPVESVGTSGASGTVASTPEEEKLVDFVDAVMEDTQQTWGELLGNRYQPTKARLFRDGVESGCGFAQSASGPFYCPADHFVYLDVGFFNDLRRKFGASGDFAEAYVLAHEVGHHVQSLLGLDGQIRQQQASDPRSRNDLSVRLELQADCFAGVWAHATNKSGRAGQGRVELEGGDLEEGLRAAAAIGDDRIQRMSTGHVFPEKFTHGSSEQRVTWLRRGFESGNPDACNTFQ</sequence>
<keyword evidence="2" id="KW-0812">Transmembrane</keyword>
<evidence type="ECO:0000256" key="1">
    <source>
        <dbReference type="ARBA" id="ARBA00004167"/>
    </source>
</evidence>
<dbReference type="AlphaFoldDB" id="E3T664"/>
<dbReference type="Pfam" id="PF04228">
    <property type="entry name" value="Zn_peptidase"/>
    <property type="match status" value="1"/>
</dbReference>
<dbReference type="PANTHER" id="PTHR30168:SF0">
    <property type="entry name" value="INNER MEMBRANE PROTEIN"/>
    <property type="match status" value="1"/>
</dbReference>
<keyword evidence="3" id="KW-1133">Transmembrane helix</keyword>
<keyword evidence="4" id="KW-0472">Membrane</keyword>
<protein>
    <submittedName>
        <fullName evidence="5">Putative neutral zinc metallopeptidase</fullName>
    </submittedName>
</protein>
<comment type="subcellular location">
    <subcellularLocation>
        <location evidence="1">Membrane</location>
        <topology evidence="1">Single-pass membrane protein</topology>
    </subcellularLocation>
</comment>
<organism evidence="5">
    <name type="scientific">uncultured bacterium 66</name>
    <dbReference type="NCBI Taxonomy" id="698391"/>
    <lineage>
        <taxon>Bacteria</taxon>
        <taxon>environmental samples</taxon>
    </lineage>
</organism>
<name>E3T664_9BACT</name>
<evidence type="ECO:0000256" key="2">
    <source>
        <dbReference type="ARBA" id="ARBA00022692"/>
    </source>
</evidence>
<proteinExistence type="predicted"/>
<dbReference type="GO" id="GO:0016020">
    <property type="term" value="C:membrane"/>
    <property type="evidence" value="ECO:0007669"/>
    <property type="project" value="UniProtKB-SubCell"/>
</dbReference>
<dbReference type="EMBL" id="GU260700">
    <property type="protein sequence ID" value="ADC35808.1"/>
    <property type="molecule type" value="Genomic_DNA"/>
</dbReference>
<dbReference type="InterPro" id="IPR007343">
    <property type="entry name" value="Uncharacterised_pept_Zn_put"/>
</dbReference>